<comment type="similarity">
    <text evidence="2">Belongs to the UPF0014 family.</text>
</comment>
<feature type="transmembrane region" description="Helical" evidence="6">
    <location>
        <begin position="94"/>
        <end position="112"/>
    </location>
</feature>
<dbReference type="GO" id="GO:0005886">
    <property type="term" value="C:plasma membrane"/>
    <property type="evidence" value="ECO:0007669"/>
    <property type="project" value="TreeGrafter"/>
</dbReference>
<evidence type="ECO:0000256" key="4">
    <source>
        <dbReference type="ARBA" id="ARBA00022989"/>
    </source>
</evidence>
<sequence length="249" mass="28384">MVELIYGFIFILIAIILSIKEEIRLEKEILYSAILALIQLIILGYVLIYIFEYGGIVITYIMVLLMILTATYIVNSKMNAKIKENKRYNKRYMFLYISLTLLTVTFFTLMVLRFSHVVPYEPRYIIPLIGMIVGNSMNAIHLVLDKIVDHIRSNRSILWGYLALGASEFQALRPFMRVAITSSVTPMMNMMKSVGIIFIPGAMTGMILAGADPLYAAKIQVIIMWMVLGTALLSGLILCYLSYRELIRL</sequence>
<feature type="transmembrane region" description="Helical" evidence="6">
    <location>
        <begin position="57"/>
        <end position="74"/>
    </location>
</feature>
<evidence type="ECO:0000313" key="8">
    <source>
        <dbReference type="Proteomes" id="UP000290527"/>
    </source>
</evidence>
<evidence type="ECO:0000256" key="5">
    <source>
        <dbReference type="ARBA" id="ARBA00023136"/>
    </source>
</evidence>
<dbReference type="InterPro" id="IPR005226">
    <property type="entry name" value="UPF0014_fam"/>
</dbReference>
<gene>
    <name evidence="7" type="ORF">MHHB_P0528</name>
</gene>
<protein>
    <recommendedName>
        <fullName evidence="9">ABC transport system permease protein</fullName>
    </recommendedName>
</protein>
<keyword evidence="4 6" id="KW-1133">Transmembrane helix</keyword>
<dbReference type="EMBL" id="BFAX01000003">
    <property type="protein sequence ID" value="GBF36298.1"/>
    <property type="molecule type" value="Genomic_DNA"/>
</dbReference>
<keyword evidence="5 6" id="KW-0472">Membrane</keyword>
<reference evidence="7 8" key="1">
    <citation type="journal article" date="2019" name="Int. J. Syst. Evol. Microbiol.">
        <title>Methanofervidicoccus abyssi gen. nov., sp. nov., a hydrogenotrophic methanogen, isolated from a hydrothermal vent chimney in the Mid-Cayman Spreading Center, the Caribbean Sea.</title>
        <authorList>
            <person name="Sakai S."/>
            <person name="Takaki Y."/>
            <person name="Miyazaki M."/>
            <person name="Ogawara M."/>
            <person name="Yanagawa K."/>
            <person name="Miyazaki J."/>
            <person name="Takai K."/>
        </authorList>
    </citation>
    <scope>NUCLEOTIDE SEQUENCE [LARGE SCALE GENOMIC DNA]</scope>
    <source>
        <strain evidence="7 8">HHB</strain>
    </source>
</reference>
<feature type="transmembrane region" description="Helical" evidence="6">
    <location>
        <begin position="222"/>
        <end position="243"/>
    </location>
</feature>
<evidence type="ECO:0000313" key="7">
    <source>
        <dbReference type="EMBL" id="GBF36298.1"/>
    </source>
</evidence>
<dbReference type="Pfam" id="PF03649">
    <property type="entry name" value="UPF0014"/>
    <property type="match status" value="1"/>
</dbReference>
<organism evidence="7 8">
    <name type="scientific">Methanofervidicoccus abyssi</name>
    <dbReference type="NCBI Taxonomy" id="2082189"/>
    <lineage>
        <taxon>Archaea</taxon>
        <taxon>Methanobacteriati</taxon>
        <taxon>Methanobacteriota</taxon>
        <taxon>Methanomada group</taxon>
        <taxon>Methanococci</taxon>
        <taxon>Methanococcales</taxon>
        <taxon>Methanofervidicoccus</taxon>
    </lineage>
</organism>
<keyword evidence="3 6" id="KW-0812">Transmembrane</keyword>
<feature type="transmembrane region" description="Helical" evidence="6">
    <location>
        <begin position="30"/>
        <end position="51"/>
    </location>
</feature>
<accession>A0A401HPX0</accession>
<proteinExistence type="inferred from homology"/>
<evidence type="ECO:0008006" key="9">
    <source>
        <dbReference type="Google" id="ProtNLM"/>
    </source>
</evidence>
<comment type="caution">
    <text evidence="7">The sequence shown here is derived from an EMBL/GenBank/DDBJ whole genome shotgun (WGS) entry which is preliminary data.</text>
</comment>
<feature type="transmembrane region" description="Helical" evidence="6">
    <location>
        <begin position="196"/>
        <end position="215"/>
    </location>
</feature>
<evidence type="ECO:0000256" key="1">
    <source>
        <dbReference type="ARBA" id="ARBA00004141"/>
    </source>
</evidence>
<comment type="subcellular location">
    <subcellularLocation>
        <location evidence="1">Membrane</location>
        <topology evidence="1">Multi-pass membrane protein</topology>
    </subcellularLocation>
</comment>
<feature type="transmembrane region" description="Helical" evidence="6">
    <location>
        <begin position="6"/>
        <end position="23"/>
    </location>
</feature>
<dbReference type="PANTHER" id="PTHR30028">
    <property type="entry name" value="UPF0014 INNER MEMBRANE PROTEIN YBBM-RELATED"/>
    <property type="match status" value="1"/>
</dbReference>
<dbReference type="RefSeq" id="WP_131007089.1">
    <property type="nucleotide sequence ID" value="NZ_BFAX01000003.1"/>
</dbReference>
<evidence type="ECO:0000256" key="2">
    <source>
        <dbReference type="ARBA" id="ARBA00005268"/>
    </source>
</evidence>
<dbReference type="PANTHER" id="PTHR30028:SF0">
    <property type="entry name" value="PROTEIN ALUMINUM SENSITIVE 3"/>
    <property type="match status" value="1"/>
</dbReference>
<evidence type="ECO:0000256" key="6">
    <source>
        <dbReference type="SAM" id="Phobius"/>
    </source>
</evidence>
<dbReference type="AlphaFoldDB" id="A0A401HPX0"/>
<keyword evidence="8" id="KW-1185">Reference proteome</keyword>
<name>A0A401HPX0_9EURY</name>
<dbReference type="OrthoDB" id="148038at2157"/>
<evidence type="ECO:0000256" key="3">
    <source>
        <dbReference type="ARBA" id="ARBA00022692"/>
    </source>
</evidence>
<dbReference type="Proteomes" id="UP000290527">
    <property type="component" value="Unassembled WGS sequence"/>
</dbReference>
<feature type="transmembrane region" description="Helical" evidence="6">
    <location>
        <begin position="124"/>
        <end position="144"/>
    </location>
</feature>